<dbReference type="InterPro" id="IPR036424">
    <property type="entry name" value="UPP_synth-like_sf"/>
</dbReference>
<dbReference type="SUPFAM" id="SSF64005">
    <property type="entry name" value="Undecaprenyl diphosphate synthase"/>
    <property type="match status" value="1"/>
</dbReference>
<feature type="binding site" evidence="2">
    <location>
        <begin position="196"/>
        <end position="198"/>
    </location>
    <ligand>
        <name>substrate</name>
    </ligand>
</feature>
<comment type="cofactor">
    <cofactor evidence="2">
        <name>Mg(2+)</name>
        <dbReference type="ChEBI" id="CHEBI:18420"/>
    </cofactor>
    <text evidence="2">Binds 2 magnesium ions per subunit.</text>
</comment>
<keyword evidence="1 2" id="KW-0808">Transferase</keyword>
<feature type="binding site" evidence="2">
    <location>
        <begin position="67"/>
        <end position="69"/>
    </location>
    <ligand>
        <name>substrate</name>
    </ligand>
</feature>
<dbReference type="RefSeq" id="WP_317195246.1">
    <property type="nucleotide sequence ID" value="NZ_JAHESF010000033.1"/>
</dbReference>
<comment type="similarity">
    <text evidence="2">Belongs to the UPP synthase family.</text>
</comment>
<feature type="binding site" evidence="2">
    <location>
        <position position="27"/>
    </location>
    <ligand>
        <name>substrate</name>
    </ligand>
</feature>
<feature type="binding site" evidence="2">
    <location>
        <position position="71"/>
    </location>
    <ligand>
        <name>substrate</name>
    </ligand>
</feature>
<feature type="binding site" evidence="2">
    <location>
        <position position="73"/>
    </location>
    <ligand>
        <name>substrate</name>
    </ligand>
</feature>
<feature type="active site" evidence="2">
    <location>
        <position position="22"/>
    </location>
</feature>
<feature type="binding site" evidence="2">
    <location>
        <begin position="23"/>
        <end position="26"/>
    </location>
    <ligand>
        <name>substrate</name>
    </ligand>
</feature>
<name>A0AAP2GQE0_9BACT</name>
<dbReference type="FunFam" id="3.40.1180.10:FF:000001">
    <property type="entry name" value="(2E,6E)-farnesyl-diphosphate-specific ditrans,polycis-undecaprenyl-diphosphate synthase"/>
    <property type="match status" value="1"/>
</dbReference>
<feature type="active site" description="Proton acceptor" evidence="2">
    <location>
        <position position="70"/>
    </location>
</feature>
<evidence type="ECO:0000256" key="1">
    <source>
        <dbReference type="ARBA" id="ARBA00022679"/>
    </source>
</evidence>
<dbReference type="InterPro" id="IPR018520">
    <property type="entry name" value="UPP_synth-like_CS"/>
</dbReference>
<dbReference type="GO" id="GO:0045547">
    <property type="term" value="F:ditrans,polycis-polyprenyl diphosphate synthase [(2E,6E)-farnesyl diphosphate specific] activity"/>
    <property type="evidence" value="ECO:0007669"/>
    <property type="project" value="TreeGrafter"/>
</dbReference>
<evidence type="ECO:0000313" key="4">
    <source>
        <dbReference type="Proteomes" id="UP001319200"/>
    </source>
</evidence>
<keyword evidence="2" id="KW-0479">Metal-binding</keyword>
<dbReference type="GO" id="GO:0016094">
    <property type="term" value="P:polyprenol biosynthetic process"/>
    <property type="evidence" value="ECO:0007669"/>
    <property type="project" value="TreeGrafter"/>
</dbReference>
<feature type="binding site" evidence="2">
    <location>
        <position position="35"/>
    </location>
    <ligand>
        <name>substrate</name>
    </ligand>
</feature>
<dbReference type="PANTHER" id="PTHR10291:SF0">
    <property type="entry name" value="DEHYDRODOLICHYL DIPHOSPHATE SYNTHASE 2"/>
    <property type="match status" value="1"/>
</dbReference>
<dbReference type="NCBIfam" id="TIGR00055">
    <property type="entry name" value="uppS"/>
    <property type="match status" value="1"/>
</dbReference>
<dbReference type="PROSITE" id="PS01066">
    <property type="entry name" value="UPP_SYNTHASE"/>
    <property type="match status" value="1"/>
</dbReference>
<keyword evidence="4" id="KW-1185">Reference proteome</keyword>
<sequence length="251" mass="28949">MASFKEHIDFNNLPRHIAVIMDGNGRWAKKKGAMRIFGHRNAVQAVRDVTECCGELGVKYLTLYAFSTENWNRPKEEVDGLMELLVNTLKQEIGTLTENQVKLMTIGDTSHLPADCQRNLQWAINETRNNSGLTLNLALSYSGRWEIMKAVKQLVADAKAGKIEEKDINEQVFENYLQTSGIPDPELLIRTSGELRISNFLLWQIAYTELFITPTLWPDFRKEHLYEAIWSYQQRERRFGKTSEQLNPVSR</sequence>
<dbReference type="Gene3D" id="3.40.1180.10">
    <property type="entry name" value="Decaprenyl diphosphate synthase-like"/>
    <property type="match status" value="1"/>
</dbReference>
<gene>
    <name evidence="3" type="ORF">KK083_24360</name>
</gene>
<accession>A0AAP2GQE0</accession>
<feature type="binding site" evidence="2">
    <location>
        <position position="209"/>
    </location>
    <ligand>
        <name>Mg(2+)</name>
        <dbReference type="ChEBI" id="CHEBI:18420"/>
    </ligand>
</feature>
<dbReference type="Proteomes" id="UP001319200">
    <property type="component" value="Unassembled WGS sequence"/>
</dbReference>
<evidence type="ECO:0000313" key="3">
    <source>
        <dbReference type="EMBL" id="MBT1700043.1"/>
    </source>
</evidence>
<dbReference type="HAMAP" id="MF_01139">
    <property type="entry name" value="ISPT"/>
    <property type="match status" value="1"/>
</dbReference>
<dbReference type="EMBL" id="JAHESF010000033">
    <property type="protein sequence ID" value="MBT1700043.1"/>
    <property type="molecule type" value="Genomic_DNA"/>
</dbReference>
<dbReference type="NCBIfam" id="NF011405">
    <property type="entry name" value="PRK14830.1"/>
    <property type="match status" value="1"/>
</dbReference>
<dbReference type="GO" id="GO:0000287">
    <property type="term" value="F:magnesium ion binding"/>
    <property type="evidence" value="ECO:0007669"/>
    <property type="project" value="UniProtKB-UniRule"/>
</dbReference>
<dbReference type="InterPro" id="IPR001441">
    <property type="entry name" value="UPP_synth-like"/>
</dbReference>
<organism evidence="3 4">
    <name type="scientific">Chryseosolibacter histidini</name>
    <dbReference type="NCBI Taxonomy" id="2782349"/>
    <lineage>
        <taxon>Bacteria</taxon>
        <taxon>Pseudomonadati</taxon>
        <taxon>Bacteroidota</taxon>
        <taxon>Cytophagia</taxon>
        <taxon>Cytophagales</taxon>
        <taxon>Chryseotaleaceae</taxon>
        <taxon>Chryseosolibacter</taxon>
    </lineage>
</organism>
<evidence type="ECO:0000256" key="2">
    <source>
        <dbReference type="HAMAP-Rule" id="MF_01139"/>
    </source>
</evidence>
<protein>
    <recommendedName>
        <fullName evidence="2">Isoprenyl transferase</fullName>
        <ecNumber evidence="2">2.5.1.-</ecNumber>
    </recommendedName>
</protein>
<dbReference type="PANTHER" id="PTHR10291">
    <property type="entry name" value="DEHYDRODOLICHYL DIPHOSPHATE SYNTHASE FAMILY MEMBER"/>
    <property type="match status" value="1"/>
</dbReference>
<comment type="function">
    <text evidence="2">Catalyzes the condensation of isopentenyl diphosphate (IPP) with allylic pyrophosphates generating different type of terpenoids.</text>
</comment>
<comment type="subunit">
    <text evidence="2">Homodimer.</text>
</comment>
<feature type="binding site" evidence="2">
    <location>
        <position position="22"/>
    </location>
    <ligand>
        <name>Mg(2+)</name>
        <dbReference type="ChEBI" id="CHEBI:18420"/>
    </ligand>
</feature>
<keyword evidence="2" id="KW-0460">Magnesium</keyword>
<comment type="caution">
    <text evidence="3">The sequence shown here is derived from an EMBL/GenBank/DDBJ whole genome shotgun (WGS) entry which is preliminary data.</text>
</comment>
<proteinExistence type="inferred from homology"/>
<feature type="binding site" evidence="2">
    <location>
        <position position="190"/>
    </location>
    <ligand>
        <name>substrate</name>
    </ligand>
</feature>
<dbReference type="AlphaFoldDB" id="A0AAP2GQE0"/>
<dbReference type="Pfam" id="PF01255">
    <property type="entry name" value="Prenyltransf"/>
    <property type="match status" value="1"/>
</dbReference>
<reference evidence="3 4" key="1">
    <citation type="submission" date="2021-05" db="EMBL/GenBank/DDBJ databases">
        <title>A Polyphasic approach of four new species of the genus Ohtaekwangia: Ohtaekwangia histidinii sp. nov., Ohtaekwangia cretensis sp. nov., Ohtaekwangia indiensis sp. nov., Ohtaekwangia reichenbachii sp. nov. from diverse environment.</title>
        <authorList>
            <person name="Octaviana S."/>
        </authorList>
    </citation>
    <scope>NUCLEOTIDE SEQUENCE [LARGE SCALE GENOMIC DNA]</scope>
    <source>
        <strain evidence="3 4">PWU4</strain>
    </source>
</reference>
<feature type="binding site" evidence="2">
    <location>
        <position position="39"/>
    </location>
    <ligand>
        <name>substrate</name>
    </ligand>
</feature>
<dbReference type="EC" id="2.5.1.-" evidence="2"/>
<dbReference type="CDD" id="cd00475">
    <property type="entry name" value="Cis_IPPS"/>
    <property type="match status" value="1"/>
</dbReference>